<evidence type="ECO:0000256" key="3">
    <source>
        <dbReference type="SAM" id="MobiDB-lite"/>
    </source>
</evidence>
<feature type="domain" description="Transglycosylase SLT" evidence="4">
    <location>
        <begin position="137"/>
        <end position="234"/>
    </location>
</feature>
<accession>A0A562NRT6</accession>
<keyword evidence="6" id="KW-1185">Reference proteome</keyword>
<dbReference type="RefSeq" id="WP_240547154.1">
    <property type="nucleotide sequence ID" value="NZ_BSPF01000111.1"/>
</dbReference>
<dbReference type="Gene3D" id="1.10.530.10">
    <property type="match status" value="1"/>
</dbReference>
<dbReference type="PANTHER" id="PTHR37423">
    <property type="entry name" value="SOLUBLE LYTIC MUREIN TRANSGLYCOSYLASE-RELATED"/>
    <property type="match status" value="1"/>
</dbReference>
<comment type="similarity">
    <text evidence="1">Belongs to the transglycosylase Slt family.</text>
</comment>
<dbReference type="EMBL" id="VLKT01000020">
    <property type="protein sequence ID" value="TWI34761.1"/>
    <property type="molecule type" value="Genomic_DNA"/>
</dbReference>
<dbReference type="InterPro" id="IPR008258">
    <property type="entry name" value="Transglycosylase_SLT_dom_1"/>
</dbReference>
<dbReference type="AlphaFoldDB" id="A0A562NRT6"/>
<evidence type="ECO:0000313" key="6">
    <source>
        <dbReference type="Proteomes" id="UP000317122"/>
    </source>
</evidence>
<evidence type="ECO:0000259" key="4">
    <source>
        <dbReference type="Pfam" id="PF01464"/>
    </source>
</evidence>
<comment type="caution">
    <text evidence="5">The sequence shown here is derived from an EMBL/GenBank/DDBJ whole genome shotgun (WGS) entry which is preliminary data.</text>
</comment>
<gene>
    <name evidence="5" type="ORF">IQ26_03419</name>
</gene>
<dbReference type="InterPro" id="IPR023346">
    <property type="entry name" value="Lysozyme-like_dom_sf"/>
</dbReference>
<reference evidence="5 6" key="1">
    <citation type="journal article" date="2015" name="Stand. Genomic Sci.">
        <title>Genomic Encyclopedia of Bacterial and Archaeal Type Strains, Phase III: the genomes of soil and plant-associated and newly described type strains.</title>
        <authorList>
            <person name="Whitman W.B."/>
            <person name="Woyke T."/>
            <person name="Klenk H.P."/>
            <person name="Zhou Y."/>
            <person name="Lilburn T.G."/>
            <person name="Beck B.J."/>
            <person name="De Vos P."/>
            <person name="Vandamme P."/>
            <person name="Eisen J.A."/>
            <person name="Garrity G."/>
            <person name="Hugenholtz P."/>
            <person name="Kyrpides N.C."/>
        </authorList>
    </citation>
    <scope>NUCLEOTIDE SEQUENCE [LARGE SCALE GENOMIC DNA]</scope>
    <source>
        <strain evidence="5 6">CGMCC 1.2546</strain>
    </source>
</reference>
<dbReference type="SUPFAM" id="SSF53955">
    <property type="entry name" value="Lysozyme-like"/>
    <property type="match status" value="1"/>
</dbReference>
<comment type="similarity">
    <text evidence="2">Belongs to the virb1 family.</text>
</comment>
<protein>
    <submittedName>
        <fullName evidence="5">Transglycosylase-like protein with SLT domain</fullName>
    </submittedName>
</protein>
<organism evidence="5 6">
    <name type="scientific">Mesorhizobium tianshanense</name>
    <dbReference type="NCBI Taxonomy" id="39844"/>
    <lineage>
        <taxon>Bacteria</taxon>
        <taxon>Pseudomonadati</taxon>
        <taxon>Pseudomonadota</taxon>
        <taxon>Alphaproteobacteria</taxon>
        <taxon>Hyphomicrobiales</taxon>
        <taxon>Phyllobacteriaceae</taxon>
        <taxon>Mesorhizobium</taxon>
    </lineage>
</organism>
<dbReference type="PANTHER" id="PTHR37423:SF2">
    <property type="entry name" value="MEMBRANE-BOUND LYTIC MUREIN TRANSGLYCOSYLASE C"/>
    <property type="match status" value="1"/>
</dbReference>
<evidence type="ECO:0000256" key="2">
    <source>
        <dbReference type="ARBA" id="ARBA00009387"/>
    </source>
</evidence>
<evidence type="ECO:0000313" key="5">
    <source>
        <dbReference type="EMBL" id="TWI34761.1"/>
    </source>
</evidence>
<evidence type="ECO:0000256" key="1">
    <source>
        <dbReference type="ARBA" id="ARBA00007734"/>
    </source>
</evidence>
<proteinExistence type="inferred from homology"/>
<dbReference type="CDD" id="cd00254">
    <property type="entry name" value="LT-like"/>
    <property type="match status" value="1"/>
</dbReference>
<dbReference type="Pfam" id="PF01464">
    <property type="entry name" value="SLT"/>
    <property type="match status" value="1"/>
</dbReference>
<feature type="compositionally biased region" description="Polar residues" evidence="3">
    <location>
        <begin position="116"/>
        <end position="132"/>
    </location>
</feature>
<name>A0A562NRT6_9HYPH</name>
<feature type="region of interest" description="Disordered" evidence="3">
    <location>
        <begin position="113"/>
        <end position="133"/>
    </location>
</feature>
<sequence>MLGLRFSCLAAASPLIDRAAIKPFVPIVRQAAYAHCEGQGQPGAGPSLRTLIASTFGGSRAGRRSLALDGTEHGGSLMAHRTCGACAVICQSITAFCACVMLTVSVSAVCAEPPTHNEQPARSNGRTSSSDPWSAHIREAAKRFAIPERLLRAVMHVESVGDVHAVSSKGAMGLMQIMPGTWEELRIKYHLGDDPYQPRDNILAGAAYLREMLDRFGTNGFLAAYNAGPGRYQEHLLTGRPLPRETIDYVRKLAPLIRGSVVIPPRARQGANRASALDSSVFVQNSDIGNVTAPHGKCGALVDAETMFAGIHLPSMCAPRAISVVDLTAVEPQPGETGPASKPLLPDLFVLRPSLRSR</sequence>
<dbReference type="Proteomes" id="UP000317122">
    <property type="component" value="Unassembled WGS sequence"/>
</dbReference>